<evidence type="ECO:0000313" key="4">
    <source>
        <dbReference type="Proteomes" id="UP001595880"/>
    </source>
</evidence>
<dbReference type="RefSeq" id="WP_390198585.1">
    <property type="nucleotide sequence ID" value="NZ_JBHSDV010000002.1"/>
</dbReference>
<dbReference type="SUPFAM" id="SSF55136">
    <property type="entry name" value="Probable bacterial effector-binding domain"/>
    <property type="match status" value="1"/>
</dbReference>
<dbReference type="Pfam" id="PF13411">
    <property type="entry name" value="MerR_1"/>
    <property type="match status" value="1"/>
</dbReference>
<comment type="caution">
    <text evidence="3">The sequence shown here is derived from an EMBL/GenBank/DDBJ whole genome shotgun (WGS) entry which is preliminary data.</text>
</comment>
<dbReference type="CDD" id="cd04782">
    <property type="entry name" value="HTH_BltR"/>
    <property type="match status" value="1"/>
</dbReference>
<dbReference type="SUPFAM" id="SSF46955">
    <property type="entry name" value="Putative DNA-binding domain"/>
    <property type="match status" value="1"/>
</dbReference>
<reference evidence="4" key="1">
    <citation type="journal article" date="2019" name="Int. J. Syst. Evol. Microbiol.">
        <title>The Global Catalogue of Microorganisms (GCM) 10K type strain sequencing project: providing services to taxonomists for standard genome sequencing and annotation.</title>
        <authorList>
            <consortium name="The Broad Institute Genomics Platform"/>
            <consortium name="The Broad Institute Genome Sequencing Center for Infectious Disease"/>
            <person name="Wu L."/>
            <person name="Ma J."/>
        </authorList>
    </citation>
    <scope>NUCLEOTIDE SEQUENCE [LARGE SCALE GENOMIC DNA]</scope>
    <source>
        <strain evidence="4">KACC 14058</strain>
    </source>
</reference>
<dbReference type="InterPro" id="IPR011256">
    <property type="entry name" value="Reg_factor_effector_dom_sf"/>
</dbReference>
<evidence type="ECO:0000259" key="2">
    <source>
        <dbReference type="PROSITE" id="PS50937"/>
    </source>
</evidence>
<dbReference type="Gene3D" id="3.20.80.10">
    <property type="entry name" value="Regulatory factor, effector binding domain"/>
    <property type="match status" value="1"/>
</dbReference>
<accession>A0ABV8VW96</accession>
<evidence type="ECO:0000313" key="3">
    <source>
        <dbReference type="EMBL" id="MFC4387931.1"/>
    </source>
</evidence>
<dbReference type="PANTHER" id="PTHR30204:SF85">
    <property type="entry name" value="MULTIDRUG-EFFLUX TRANSPORTER 2 REGULATOR"/>
    <property type="match status" value="1"/>
</dbReference>
<evidence type="ECO:0000256" key="1">
    <source>
        <dbReference type="ARBA" id="ARBA00023125"/>
    </source>
</evidence>
<dbReference type="PANTHER" id="PTHR30204">
    <property type="entry name" value="REDOX-CYCLING DRUG-SENSING TRANSCRIPTIONAL ACTIVATOR SOXR"/>
    <property type="match status" value="1"/>
</dbReference>
<dbReference type="PROSITE" id="PS50937">
    <property type="entry name" value="HTH_MERR_2"/>
    <property type="match status" value="1"/>
</dbReference>
<dbReference type="Proteomes" id="UP001595880">
    <property type="component" value="Unassembled WGS sequence"/>
</dbReference>
<dbReference type="InterPro" id="IPR000551">
    <property type="entry name" value="MerR-type_HTH_dom"/>
</dbReference>
<dbReference type="InterPro" id="IPR009061">
    <property type="entry name" value="DNA-bd_dom_put_sf"/>
</dbReference>
<feature type="domain" description="HTH merR-type" evidence="2">
    <location>
        <begin position="8"/>
        <end position="77"/>
    </location>
</feature>
<dbReference type="SMART" id="SM00422">
    <property type="entry name" value="HTH_MERR"/>
    <property type="match status" value="1"/>
</dbReference>
<gene>
    <name evidence="3" type="ORF">ACFOZ1_08915</name>
</gene>
<sequence length="272" mass="31719">MDINPQIHLTTGQFAKLMNVSKDTLFYYDKMGIFSPEHITSNGYRYYSIYQADVFHTIATLKELDMPLKDIKVYLDHRSPEKLIEVLEAEEKTITRKMQQLEKMKVLVKEKIAITQEAIAINTSDITVEYKDVEDFLIVTNAKAITSEKNIYDCIQRHYTNLEKLDITTVTEGWMIRVEHILSGDNLRYDYLYSKVNNAGDKNFSKKKGRYLTAYHTSGYATIEETYTRLLKYANDYDLNLHGYFYEDILLDELSVKGFDKYLIKISVLVGD</sequence>
<keyword evidence="4" id="KW-1185">Reference proteome</keyword>
<proteinExistence type="predicted"/>
<dbReference type="EMBL" id="JBHSDV010000002">
    <property type="protein sequence ID" value="MFC4387931.1"/>
    <property type="molecule type" value="Genomic_DNA"/>
</dbReference>
<dbReference type="Gene3D" id="1.10.1660.10">
    <property type="match status" value="1"/>
</dbReference>
<keyword evidence="1" id="KW-0238">DNA-binding</keyword>
<dbReference type="InterPro" id="IPR047057">
    <property type="entry name" value="MerR_fam"/>
</dbReference>
<name>A0ABV8VW96_9BACI</name>
<protein>
    <submittedName>
        <fullName evidence="3">MerR family transcriptional regulator</fullName>
    </submittedName>
</protein>
<organism evidence="3 4">
    <name type="scientific">Gracilibacillus marinus</name>
    <dbReference type="NCBI Taxonomy" id="630535"/>
    <lineage>
        <taxon>Bacteria</taxon>
        <taxon>Bacillati</taxon>
        <taxon>Bacillota</taxon>
        <taxon>Bacilli</taxon>
        <taxon>Bacillales</taxon>
        <taxon>Bacillaceae</taxon>
        <taxon>Gracilibacillus</taxon>
    </lineage>
</organism>